<evidence type="ECO:0000313" key="4">
    <source>
        <dbReference type="Proteomes" id="UP000186309"/>
    </source>
</evidence>
<keyword evidence="4" id="KW-1185">Reference proteome</keyword>
<accession>A0A1U7CUD2</accession>
<proteinExistence type="predicted"/>
<name>A0A1U7CUD2_9BACT</name>
<dbReference type="AlphaFoldDB" id="A0A1U7CUD2"/>
<gene>
    <name evidence="3" type="ORF">BSF38_04029</name>
</gene>
<dbReference type="STRING" id="1387353.BSF38_04029"/>
<dbReference type="PANTHER" id="PTHR35038:SF8">
    <property type="entry name" value="C-TYPE POLYHEME CYTOCHROME OMCC"/>
    <property type="match status" value="1"/>
</dbReference>
<dbReference type="SUPFAM" id="SSF48695">
    <property type="entry name" value="Multiheme cytochromes"/>
    <property type="match status" value="1"/>
</dbReference>
<dbReference type="Pfam" id="PF13435">
    <property type="entry name" value="Cytochrome_C554"/>
    <property type="match status" value="1"/>
</dbReference>
<dbReference type="Gene3D" id="1.10.1130.10">
    <property type="entry name" value="Flavocytochrome C3, Chain A"/>
    <property type="match status" value="1"/>
</dbReference>
<dbReference type="InterPro" id="IPR023155">
    <property type="entry name" value="Cyt_c-552/4"/>
</dbReference>
<sequence length="360" mass="39098">MAVAVGGPFLVLWFLVSGPTVENVSSKKVTSADYIGARSCRECHPGEAALHSRSGHARTLQPGAMVDFAGWLDGRTAVDPEHPESSWAYALRDHDLIASRTEAGKVAEHTLDYALGSGTHAVTFLSLTGRDAEGRALGLEHRLTYFTDRQELDVTPAQEAGANPIGRSADGHALTADETMKCMGCHATRLSADDERFIEPAAIMPNVSCERCHGPGRSHVEAARRGDKALRMPFGESKPATAELNIRLCGQCHRLPEYVPRDQLRPDNAILARFQPVGLMQSKCYTQSKGTLSCSTCHDSHAPTSRDKVEYEAICLSCHSTPPQHACPVSSQSDCLKCHMPPRDSGNGMMFSDHWIRKGP</sequence>
<dbReference type="InterPro" id="IPR051829">
    <property type="entry name" value="Multiheme_Cytochr_ET"/>
</dbReference>
<evidence type="ECO:0000256" key="1">
    <source>
        <dbReference type="ARBA" id="ARBA00022729"/>
    </source>
</evidence>
<dbReference type="EMBL" id="CP019082">
    <property type="protein sequence ID" value="APW62483.1"/>
    <property type="molecule type" value="Genomic_DNA"/>
</dbReference>
<dbReference type="Proteomes" id="UP000186309">
    <property type="component" value="Chromosome"/>
</dbReference>
<evidence type="ECO:0000313" key="3">
    <source>
        <dbReference type="EMBL" id="APW62483.1"/>
    </source>
</evidence>
<dbReference type="KEGG" id="pbor:BSF38_04029"/>
<keyword evidence="1" id="KW-0732">Signal</keyword>
<dbReference type="PANTHER" id="PTHR35038">
    <property type="entry name" value="DISSIMILATORY SULFITE REDUCTASE SIRA"/>
    <property type="match status" value="1"/>
</dbReference>
<protein>
    <recommendedName>
        <fullName evidence="2">Cytochrome c-552/4 domain-containing protein</fullName>
    </recommendedName>
</protein>
<organism evidence="3 4">
    <name type="scientific">Paludisphaera borealis</name>
    <dbReference type="NCBI Taxonomy" id="1387353"/>
    <lineage>
        <taxon>Bacteria</taxon>
        <taxon>Pseudomonadati</taxon>
        <taxon>Planctomycetota</taxon>
        <taxon>Planctomycetia</taxon>
        <taxon>Isosphaerales</taxon>
        <taxon>Isosphaeraceae</taxon>
        <taxon>Paludisphaera</taxon>
    </lineage>
</organism>
<reference evidence="4" key="1">
    <citation type="submission" date="2016-12" db="EMBL/GenBank/DDBJ databases">
        <title>Comparative genomics of four Isosphaeraceae planctomycetes: a common pool of plasmids and glycoside hydrolase genes.</title>
        <authorList>
            <person name="Ivanova A."/>
        </authorList>
    </citation>
    <scope>NUCLEOTIDE SEQUENCE [LARGE SCALE GENOMIC DNA]</scope>
    <source>
        <strain evidence="4">PX4</strain>
    </source>
</reference>
<evidence type="ECO:0000259" key="2">
    <source>
        <dbReference type="Pfam" id="PF13435"/>
    </source>
</evidence>
<feature type="domain" description="Cytochrome c-552/4" evidence="2">
    <location>
        <begin position="173"/>
        <end position="214"/>
    </location>
</feature>
<dbReference type="InterPro" id="IPR036280">
    <property type="entry name" value="Multihaem_cyt_sf"/>
</dbReference>